<accession>A0A934SWD9</accession>
<evidence type="ECO:0000313" key="6">
    <source>
        <dbReference type="Proteomes" id="UP000622890"/>
    </source>
</evidence>
<dbReference type="PANTHER" id="PTHR43046">
    <property type="entry name" value="GDP-MANNOSE MANNOSYL HYDROLASE"/>
    <property type="match status" value="1"/>
</dbReference>
<dbReference type="Gene3D" id="3.90.79.10">
    <property type="entry name" value="Nucleoside Triphosphate Pyrophosphohydrolase"/>
    <property type="match status" value="1"/>
</dbReference>
<dbReference type="InterPro" id="IPR000086">
    <property type="entry name" value="NUDIX_hydrolase_dom"/>
</dbReference>
<dbReference type="PROSITE" id="PS51462">
    <property type="entry name" value="NUDIX"/>
    <property type="match status" value="1"/>
</dbReference>
<gene>
    <name evidence="5" type="ORF">JJB74_24555</name>
</gene>
<reference evidence="5" key="1">
    <citation type="submission" date="2021-01" db="EMBL/GenBank/DDBJ databases">
        <title>Genome sequence of strain Noviherbaspirillum sp. DKR-6.</title>
        <authorList>
            <person name="Chaudhary D.K."/>
        </authorList>
    </citation>
    <scope>NUCLEOTIDE SEQUENCE</scope>
    <source>
        <strain evidence="5">DKR-6</strain>
    </source>
</reference>
<proteinExistence type="predicted"/>
<protein>
    <submittedName>
        <fullName evidence="5">NUDIX hydrolase</fullName>
    </submittedName>
</protein>
<dbReference type="InterPro" id="IPR015797">
    <property type="entry name" value="NUDIX_hydrolase-like_dom_sf"/>
</dbReference>
<evidence type="ECO:0000259" key="4">
    <source>
        <dbReference type="PROSITE" id="PS51462"/>
    </source>
</evidence>
<dbReference type="Proteomes" id="UP000622890">
    <property type="component" value="Unassembled WGS sequence"/>
</dbReference>
<feature type="domain" description="Nudix hydrolase" evidence="4">
    <location>
        <begin position="85"/>
        <end position="208"/>
    </location>
</feature>
<keyword evidence="2 5" id="KW-0378">Hydrolase</keyword>
<dbReference type="SUPFAM" id="SSF55811">
    <property type="entry name" value="Nudix"/>
    <property type="match status" value="1"/>
</dbReference>
<evidence type="ECO:0000256" key="3">
    <source>
        <dbReference type="ARBA" id="ARBA00022842"/>
    </source>
</evidence>
<comment type="caution">
    <text evidence="5">The sequence shown here is derived from an EMBL/GenBank/DDBJ whole genome shotgun (WGS) entry which is preliminary data.</text>
</comment>
<evidence type="ECO:0000256" key="2">
    <source>
        <dbReference type="ARBA" id="ARBA00022801"/>
    </source>
</evidence>
<organism evidence="5 6">
    <name type="scientific">Noviherbaspirillum pedocola</name>
    <dbReference type="NCBI Taxonomy" id="2801341"/>
    <lineage>
        <taxon>Bacteria</taxon>
        <taxon>Pseudomonadati</taxon>
        <taxon>Pseudomonadota</taxon>
        <taxon>Betaproteobacteria</taxon>
        <taxon>Burkholderiales</taxon>
        <taxon>Oxalobacteraceae</taxon>
        <taxon>Noviherbaspirillum</taxon>
    </lineage>
</organism>
<comment type="cofactor">
    <cofactor evidence="1">
        <name>Mg(2+)</name>
        <dbReference type="ChEBI" id="CHEBI:18420"/>
    </cofactor>
</comment>
<dbReference type="EMBL" id="JAEPBG010000014">
    <property type="protein sequence ID" value="MBK4737805.1"/>
    <property type="molecule type" value="Genomic_DNA"/>
</dbReference>
<sequence length="229" mass="24763">MLIHHPCRDDHGRLVPLRRPSSPTPLPTWNQSHAIATATPGCELPLALNGIPLAAWDAAPDSEEKWRRVEGQYEFDEPPFNAPPGLVPAAGVAVQEEDGRIWLVSPSNAYGGYATTLPKGRVEAGASLQASAIREAYEEAGLQVRITGFLADSSRTQSHTRYYLARRVGGNPACMGWESQAVHLVPPALLGQLLTHSNDVPLLRALLRLSAGAATHAETMISQQRSDQQ</sequence>
<evidence type="ECO:0000313" key="5">
    <source>
        <dbReference type="EMBL" id="MBK4737805.1"/>
    </source>
</evidence>
<dbReference type="Pfam" id="PF00293">
    <property type="entry name" value="NUDIX"/>
    <property type="match status" value="1"/>
</dbReference>
<keyword evidence="6" id="KW-1185">Reference proteome</keyword>
<dbReference type="AlphaFoldDB" id="A0A934SWD9"/>
<name>A0A934SWD9_9BURK</name>
<dbReference type="GO" id="GO:0016787">
    <property type="term" value="F:hydrolase activity"/>
    <property type="evidence" value="ECO:0007669"/>
    <property type="project" value="UniProtKB-KW"/>
</dbReference>
<evidence type="ECO:0000256" key="1">
    <source>
        <dbReference type="ARBA" id="ARBA00001946"/>
    </source>
</evidence>
<dbReference type="PANTHER" id="PTHR43046:SF12">
    <property type="entry name" value="GDP-MANNOSE MANNOSYL HYDROLASE"/>
    <property type="match status" value="1"/>
</dbReference>
<dbReference type="CDD" id="cd02883">
    <property type="entry name" value="NUDIX_Hydrolase"/>
    <property type="match status" value="1"/>
</dbReference>
<keyword evidence="3" id="KW-0460">Magnesium</keyword>